<keyword evidence="2" id="KW-0408">Iron</keyword>
<organism evidence="5 6">
    <name type="scientific">Blautia ammoniilytica</name>
    <dbReference type="NCBI Taxonomy" id="2981782"/>
    <lineage>
        <taxon>Bacteria</taxon>
        <taxon>Bacillati</taxon>
        <taxon>Bacillota</taxon>
        <taxon>Clostridia</taxon>
        <taxon>Lachnospirales</taxon>
        <taxon>Lachnospiraceae</taxon>
        <taxon>Blautia</taxon>
    </lineage>
</organism>
<gene>
    <name evidence="5" type="ORF">OCV61_12540</name>
</gene>
<dbReference type="EMBL" id="JAOQJL010000026">
    <property type="protein sequence ID" value="MCU6766233.1"/>
    <property type="molecule type" value="Genomic_DNA"/>
</dbReference>
<dbReference type="RefSeq" id="WP_158422074.1">
    <property type="nucleotide sequence ID" value="NZ_JAOQJL010000026.1"/>
</dbReference>
<dbReference type="InterPro" id="IPR017900">
    <property type="entry name" value="4Fe4S_Fe_S_CS"/>
</dbReference>
<accession>A0ABT2TVH0</accession>
<keyword evidence="6" id="KW-1185">Reference proteome</keyword>
<keyword evidence="1" id="KW-0479">Metal-binding</keyword>
<reference evidence="5 6" key="1">
    <citation type="journal article" date="2021" name="ISME Commun">
        <title>Automated analysis of genomic sequences facilitates high-throughput and comprehensive description of bacteria.</title>
        <authorList>
            <person name="Hitch T.C.A."/>
        </authorList>
    </citation>
    <scope>NUCLEOTIDE SEQUENCE [LARGE SCALE GENOMIC DNA]</scope>
    <source>
        <strain evidence="5 6">Sanger_23</strain>
    </source>
</reference>
<dbReference type="PANTHER" id="PTHR43193:SF2">
    <property type="entry name" value="POLYFERREDOXIN PROTEIN FWDF"/>
    <property type="match status" value="1"/>
</dbReference>
<dbReference type="Gene3D" id="3.30.70.20">
    <property type="match status" value="1"/>
</dbReference>
<evidence type="ECO:0000256" key="1">
    <source>
        <dbReference type="ARBA" id="ARBA00022723"/>
    </source>
</evidence>
<dbReference type="PROSITE" id="PS51379">
    <property type="entry name" value="4FE4S_FER_2"/>
    <property type="match status" value="2"/>
</dbReference>
<evidence type="ECO:0000256" key="3">
    <source>
        <dbReference type="ARBA" id="ARBA00023014"/>
    </source>
</evidence>
<dbReference type="InterPro" id="IPR017896">
    <property type="entry name" value="4Fe4S_Fe-S-bd"/>
</dbReference>
<dbReference type="PANTHER" id="PTHR43193">
    <property type="match status" value="1"/>
</dbReference>
<proteinExistence type="predicted"/>
<keyword evidence="3" id="KW-0411">Iron-sulfur</keyword>
<name>A0ABT2TVH0_9FIRM</name>
<dbReference type="InterPro" id="IPR052977">
    <property type="entry name" value="Polyferredoxin-like_ET"/>
</dbReference>
<sequence length="404" mass="45921">MFTENLKKSDCCGCMACANICGKSAITMKHDKCGFYYPIVDETKCVNCGLCQKVCPMEDTFTGVDASPDIYALRNRDPQILKGSSSGGMFTLLAKWVISQNGVVYGVAFDKDYKVLHMRAQSMEEASAFCTSKYVESDLSEVYVSLSQDLKSGKTVLLTGTPCQIAGVQKFLRTRHIPTDNLYTCDNICHGVPSRMLWKDYLKILKEKYIAKDDRITGINMRSKRVSWKKQVMDVTLEKGNLENVMEDFSFNRFFLSLYGNRPSCFHCHYTSYKRPGDFTLGDFWNVENAGVTFDVEGGVNLVLVNTPKGQKLFDQLKGEADYQSVSKKSSWQPHLEYSAKPPAKQAAFWHEYTESNDKEMIMRKYMQGSFLTKVIRKVTPFLRKTGLYGFAGKMYKTLLVRKK</sequence>
<comment type="caution">
    <text evidence="5">The sequence shown here is derived from an EMBL/GenBank/DDBJ whole genome shotgun (WGS) entry which is preliminary data.</text>
</comment>
<dbReference type="SUPFAM" id="SSF54862">
    <property type="entry name" value="4Fe-4S ferredoxins"/>
    <property type="match status" value="1"/>
</dbReference>
<dbReference type="PROSITE" id="PS00198">
    <property type="entry name" value="4FE4S_FER_1"/>
    <property type="match status" value="1"/>
</dbReference>
<protein>
    <submittedName>
        <fullName evidence="5">Coenzyme F420 hydrogenase/dehydrogenase, beta subunit C-terminal domain</fullName>
    </submittedName>
</protein>
<dbReference type="InterPro" id="IPR007525">
    <property type="entry name" value="FrhB_FdhB_C"/>
</dbReference>
<dbReference type="Pfam" id="PF12838">
    <property type="entry name" value="Fer4_7"/>
    <property type="match status" value="1"/>
</dbReference>
<dbReference type="Proteomes" id="UP001652409">
    <property type="component" value="Unassembled WGS sequence"/>
</dbReference>
<feature type="domain" description="4Fe-4S ferredoxin-type" evidence="4">
    <location>
        <begin position="2"/>
        <end position="31"/>
    </location>
</feature>
<evidence type="ECO:0000313" key="5">
    <source>
        <dbReference type="EMBL" id="MCU6766233.1"/>
    </source>
</evidence>
<evidence type="ECO:0000259" key="4">
    <source>
        <dbReference type="PROSITE" id="PS51379"/>
    </source>
</evidence>
<evidence type="ECO:0000313" key="6">
    <source>
        <dbReference type="Proteomes" id="UP001652409"/>
    </source>
</evidence>
<evidence type="ECO:0000256" key="2">
    <source>
        <dbReference type="ARBA" id="ARBA00023004"/>
    </source>
</evidence>
<feature type="domain" description="4Fe-4S ferredoxin-type" evidence="4">
    <location>
        <begin position="36"/>
        <end position="66"/>
    </location>
</feature>
<dbReference type="Pfam" id="PF04432">
    <property type="entry name" value="FrhB_FdhB_C"/>
    <property type="match status" value="1"/>
</dbReference>